<name>A0ACB7ELK0_NIBAL</name>
<dbReference type="Proteomes" id="UP000805704">
    <property type="component" value="Chromosome 4"/>
</dbReference>
<sequence length="83" mass="9058">VCMLVCMYVSIYVCMYVSMYVCGSISLYVSGTNLQALIEQAKHPCSSAEIVVVISNRPGVQGLKRTSLAGIQTRVKINTQHVC</sequence>
<comment type="caution">
    <text evidence="1">The sequence shown here is derived from an EMBL/GenBank/DDBJ whole genome shotgun (WGS) entry which is preliminary data.</text>
</comment>
<evidence type="ECO:0000313" key="2">
    <source>
        <dbReference type="Proteomes" id="UP000805704"/>
    </source>
</evidence>
<feature type="non-terminal residue" evidence="1">
    <location>
        <position position="83"/>
    </location>
</feature>
<protein>
    <submittedName>
        <fullName evidence="1">Trifunctional purine biosynthetic protein adenosine-3</fullName>
    </submittedName>
</protein>
<evidence type="ECO:0000313" key="1">
    <source>
        <dbReference type="EMBL" id="KAG8003082.1"/>
    </source>
</evidence>
<organism evidence="1 2">
    <name type="scientific">Nibea albiflora</name>
    <name type="common">Yellow drum</name>
    <name type="synonym">Corvina albiflora</name>
    <dbReference type="NCBI Taxonomy" id="240163"/>
    <lineage>
        <taxon>Eukaryota</taxon>
        <taxon>Metazoa</taxon>
        <taxon>Chordata</taxon>
        <taxon>Craniata</taxon>
        <taxon>Vertebrata</taxon>
        <taxon>Euteleostomi</taxon>
        <taxon>Actinopterygii</taxon>
        <taxon>Neopterygii</taxon>
        <taxon>Teleostei</taxon>
        <taxon>Neoteleostei</taxon>
        <taxon>Acanthomorphata</taxon>
        <taxon>Eupercaria</taxon>
        <taxon>Sciaenidae</taxon>
        <taxon>Nibea</taxon>
    </lineage>
</organism>
<proteinExistence type="predicted"/>
<keyword evidence="2" id="KW-1185">Reference proteome</keyword>
<dbReference type="EMBL" id="CM024792">
    <property type="protein sequence ID" value="KAG8003082.1"/>
    <property type="molecule type" value="Genomic_DNA"/>
</dbReference>
<accession>A0ACB7ELK0</accession>
<reference evidence="1" key="1">
    <citation type="submission" date="2020-04" db="EMBL/GenBank/DDBJ databases">
        <title>A chromosome-scale assembly and high-density genetic map of the yellow drum (Nibea albiflora) genome.</title>
        <authorList>
            <person name="Xu D."/>
            <person name="Zhang W."/>
            <person name="Chen R."/>
            <person name="Tan P."/>
            <person name="Wang L."/>
            <person name="Song H."/>
            <person name="Tian L."/>
            <person name="Zhu Q."/>
            <person name="Wang B."/>
        </authorList>
    </citation>
    <scope>NUCLEOTIDE SEQUENCE</scope>
    <source>
        <strain evidence="1">ZJHYS-2018</strain>
    </source>
</reference>
<gene>
    <name evidence="1" type="primary">GART.7</name>
    <name evidence="1" type="ORF">GBF38_005291</name>
</gene>
<feature type="non-terminal residue" evidence="1">
    <location>
        <position position="1"/>
    </location>
</feature>